<dbReference type="SUPFAM" id="SSF52540">
    <property type="entry name" value="P-loop containing nucleoside triphosphate hydrolases"/>
    <property type="match status" value="1"/>
</dbReference>
<sequence length="174" mass="20227">MITGLYFPHEGSILIDNEKTTMEAHRALFSAIFTDVHLFKRLYGIDRSRHTEVKKYLKMMQIDHVVSYENNRFSTLDLSTGQKKRLAMIVALMEDRPIYVFDEWAAEQSPQFKSYFYNTLLPDLKLQGKTIISVNHDPQFEEAADRICYLADGNVSRQINSETKNMPGKTIVER</sequence>
<evidence type="ECO:0000256" key="2">
    <source>
        <dbReference type="ARBA" id="ARBA00022741"/>
    </source>
</evidence>
<dbReference type="PANTHER" id="PTHR43553:SF11">
    <property type="entry name" value="ABC TRANSPORTER ATP-BINDING_PERMEASE PROTEIN YOJI"/>
    <property type="match status" value="1"/>
</dbReference>
<dbReference type="Proteomes" id="UP000189670">
    <property type="component" value="Unassembled WGS sequence"/>
</dbReference>
<proteinExistence type="predicted"/>
<reference evidence="6" key="1">
    <citation type="submission" date="2012-11" db="EMBL/GenBank/DDBJ databases">
        <authorList>
            <person name="Lucero-Rivera Y.E."/>
            <person name="Tovar-Ramirez D."/>
        </authorList>
    </citation>
    <scope>NUCLEOTIDE SEQUENCE [LARGE SCALE GENOMIC DNA]</scope>
    <source>
        <strain evidence="6">Araruama</strain>
    </source>
</reference>
<dbReference type="InterPro" id="IPR003439">
    <property type="entry name" value="ABC_transporter-like_ATP-bd"/>
</dbReference>
<dbReference type="InterPro" id="IPR027417">
    <property type="entry name" value="P-loop_NTPase"/>
</dbReference>
<dbReference type="Gene3D" id="3.40.50.300">
    <property type="entry name" value="P-loop containing nucleotide triphosphate hydrolases"/>
    <property type="match status" value="1"/>
</dbReference>
<comment type="caution">
    <text evidence="5">The sequence shown here is derived from an EMBL/GenBank/DDBJ whole genome shotgun (WGS) entry which is preliminary data.</text>
</comment>
<evidence type="ECO:0000256" key="1">
    <source>
        <dbReference type="ARBA" id="ARBA00022448"/>
    </source>
</evidence>
<keyword evidence="2" id="KW-0547">Nucleotide-binding</keyword>
<name>A0A1V1NWT3_9BACT</name>
<keyword evidence="1" id="KW-0813">Transport</keyword>
<dbReference type="GO" id="GO:0005524">
    <property type="term" value="F:ATP binding"/>
    <property type="evidence" value="ECO:0007669"/>
    <property type="project" value="UniProtKB-KW"/>
</dbReference>
<gene>
    <name evidence="5" type="ORF">OMM_05367</name>
</gene>
<evidence type="ECO:0000256" key="3">
    <source>
        <dbReference type="ARBA" id="ARBA00022840"/>
    </source>
</evidence>
<keyword evidence="3" id="KW-0067">ATP-binding</keyword>
<organism evidence="5 6">
    <name type="scientific">Candidatus Magnetoglobus multicellularis str. Araruama</name>
    <dbReference type="NCBI Taxonomy" id="890399"/>
    <lineage>
        <taxon>Bacteria</taxon>
        <taxon>Pseudomonadati</taxon>
        <taxon>Thermodesulfobacteriota</taxon>
        <taxon>Desulfobacteria</taxon>
        <taxon>Desulfobacterales</taxon>
        <taxon>Desulfobacteraceae</taxon>
        <taxon>Candidatus Magnetoglobus</taxon>
    </lineage>
</organism>
<accession>A0A1V1NWT3</accession>
<dbReference type="GO" id="GO:0043190">
    <property type="term" value="C:ATP-binding cassette (ABC) transporter complex"/>
    <property type="evidence" value="ECO:0007669"/>
    <property type="project" value="TreeGrafter"/>
</dbReference>
<dbReference type="InterPro" id="IPR050095">
    <property type="entry name" value="ECF_ABC_transporter_ATP-bd"/>
</dbReference>
<dbReference type="EMBL" id="ATBP01001604">
    <property type="protein sequence ID" value="ETR67018.1"/>
    <property type="molecule type" value="Genomic_DNA"/>
</dbReference>
<dbReference type="GO" id="GO:0042626">
    <property type="term" value="F:ATPase-coupled transmembrane transporter activity"/>
    <property type="evidence" value="ECO:0007669"/>
    <property type="project" value="TreeGrafter"/>
</dbReference>
<dbReference type="GO" id="GO:0016887">
    <property type="term" value="F:ATP hydrolysis activity"/>
    <property type="evidence" value="ECO:0007669"/>
    <property type="project" value="InterPro"/>
</dbReference>
<dbReference type="PANTHER" id="PTHR43553">
    <property type="entry name" value="HEAVY METAL TRANSPORTER"/>
    <property type="match status" value="1"/>
</dbReference>
<dbReference type="AlphaFoldDB" id="A0A1V1NWT3"/>
<evidence type="ECO:0000313" key="5">
    <source>
        <dbReference type="EMBL" id="ETR67018.1"/>
    </source>
</evidence>
<dbReference type="Pfam" id="PF00005">
    <property type="entry name" value="ABC_tran"/>
    <property type="match status" value="1"/>
</dbReference>
<evidence type="ECO:0000259" key="4">
    <source>
        <dbReference type="Pfam" id="PF00005"/>
    </source>
</evidence>
<protein>
    <recommendedName>
        <fullName evidence="4">ABC transporter domain-containing protein</fullName>
    </recommendedName>
</protein>
<evidence type="ECO:0000313" key="6">
    <source>
        <dbReference type="Proteomes" id="UP000189670"/>
    </source>
</evidence>
<feature type="domain" description="ABC transporter" evidence="4">
    <location>
        <begin position="1"/>
        <end position="105"/>
    </location>
</feature>